<dbReference type="GeneID" id="86971613"/>
<organism evidence="1 2">
    <name type="scientific">Aerococcus urinae</name>
    <dbReference type="NCBI Taxonomy" id="1376"/>
    <lineage>
        <taxon>Bacteria</taxon>
        <taxon>Bacillati</taxon>
        <taxon>Bacillota</taxon>
        <taxon>Bacilli</taxon>
        <taxon>Lactobacillales</taxon>
        <taxon>Aerococcaceae</taxon>
        <taxon>Aerococcus</taxon>
    </lineage>
</organism>
<protein>
    <submittedName>
        <fullName evidence="1">Uncharacterized protein</fullName>
    </submittedName>
</protein>
<dbReference type="EMBL" id="QMHM01000024">
    <property type="protein sequence ID" value="RAV77473.1"/>
    <property type="molecule type" value="Genomic_DNA"/>
</dbReference>
<comment type="caution">
    <text evidence="1">The sequence shown here is derived from an EMBL/GenBank/DDBJ whole genome shotgun (WGS) entry which is preliminary data.</text>
</comment>
<accession>A0A178HFR0</accession>
<sequence length="70" mass="8051">MKERKVYAVKKPVKVTAYQTTQDKVINTLEGKLLAKKGDWIVTGVNGEQYPVKSEIFEKTYEIISFLDEL</sequence>
<evidence type="ECO:0000313" key="1">
    <source>
        <dbReference type="EMBL" id="RAV77473.1"/>
    </source>
</evidence>
<dbReference type="AlphaFoldDB" id="A0A178HFR0"/>
<name>A0A178HFR0_9LACT</name>
<reference evidence="1 2" key="1">
    <citation type="submission" date="2018-04" db="EMBL/GenBank/DDBJ databases">
        <title>Aerococcus urinae genomes.</title>
        <authorList>
            <person name="Hilt E."/>
            <person name="Gilbert N.M."/>
            <person name="Thomas-White K."/>
            <person name="Putonti C."/>
            <person name="Lewis A.L."/>
            <person name="Visck K.L."/>
            <person name="Wolfe A.J."/>
        </authorList>
    </citation>
    <scope>NUCLEOTIDE SEQUENCE [LARGE SCALE GENOMIC DNA]</scope>
    <source>
        <strain evidence="1 2">UMB7480</strain>
    </source>
</reference>
<proteinExistence type="predicted"/>
<evidence type="ECO:0000313" key="2">
    <source>
        <dbReference type="Proteomes" id="UP000251923"/>
    </source>
</evidence>
<gene>
    <name evidence="1" type="ORF">DBT54_08805</name>
</gene>
<dbReference type="RefSeq" id="WP_064293066.1">
    <property type="nucleotide sequence ID" value="NZ_JASODP010000017.1"/>
</dbReference>
<dbReference type="Proteomes" id="UP000251923">
    <property type="component" value="Unassembled WGS sequence"/>
</dbReference>